<keyword evidence="1" id="KW-0175">Coiled coil</keyword>
<feature type="coiled-coil region" evidence="1">
    <location>
        <begin position="21"/>
        <end position="104"/>
    </location>
</feature>
<dbReference type="GeneID" id="105177343"/>
<proteinExistence type="predicted"/>
<dbReference type="RefSeq" id="XP_020554546.1">
    <property type="nucleotide sequence ID" value="XM_020698887.1"/>
</dbReference>
<dbReference type="KEGG" id="sind:105177343"/>
<keyword evidence="2" id="KW-1185">Reference proteome</keyword>
<dbReference type="PANTHER" id="PTHR36001">
    <property type="entry name" value="CTAGE FAMILY PROTEIN-RELATED"/>
    <property type="match status" value="1"/>
</dbReference>
<reference evidence="3" key="1">
    <citation type="submission" date="2025-08" db="UniProtKB">
        <authorList>
            <consortium name="RefSeq"/>
        </authorList>
    </citation>
    <scope>IDENTIFICATION</scope>
</reference>
<dbReference type="InterPro" id="IPR053327">
    <property type="entry name" value="KIP"/>
</dbReference>
<dbReference type="OrthoDB" id="763901at2759"/>
<accession>A0A8M8VEI4</accession>
<feature type="coiled-coil region" evidence="1">
    <location>
        <begin position="182"/>
        <end position="236"/>
    </location>
</feature>
<evidence type="ECO:0000313" key="2">
    <source>
        <dbReference type="Proteomes" id="UP000504604"/>
    </source>
</evidence>
<dbReference type="Gene3D" id="1.10.287.1490">
    <property type="match status" value="1"/>
</dbReference>
<gene>
    <name evidence="3" type="primary">LOC105177343</name>
</gene>
<evidence type="ECO:0000256" key="1">
    <source>
        <dbReference type="SAM" id="Coils"/>
    </source>
</evidence>
<evidence type="ECO:0000313" key="3">
    <source>
        <dbReference type="RefSeq" id="XP_020554546.1"/>
    </source>
</evidence>
<dbReference type="PANTHER" id="PTHR36001:SF2">
    <property type="entry name" value="CTAGE FAMILY PROTEIN-RELATED"/>
    <property type="match status" value="1"/>
</dbReference>
<protein>
    <submittedName>
        <fullName evidence="3">Centrosomal protein of 135 kDa isoform X1</fullName>
    </submittedName>
</protein>
<organism evidence="2 3">
    <name type="scientific">Sesamum indicum</name>
    <name type="common">Oriental sesame</name>
    <name type="synonym">Sesamum orientale</name>
    <dbReference type="NCBI Taxonomy" id="4182"/>
    <lineage>
        <taxon>Eukaryota</taxon>
        <taxon>Viridiplantae</taxon>
        <taxon>Streptophyta</taxon>
        <taxon>Embryophyta</taxon>
        <taxon>Tracheophyta</taxon>
        <taxon>Spermatophyta</taxon>
        <taxon>Magnoliopsida</taxon>
        <taxon>eudicotyledons</taxon>
        <taxon>Gunneridae</taxon>
        <taxon>Pentapetalae</taxon>
        <taxon>asterids</taxon>
        <taxon>lamiids</taxon>
        <taxon>Lamiales</taxon>
        <taxon>Pedaliaceae</taxon>
        <taxon>Sesamum</taxon>
    </lineage>
</organism>
<sequence>MAGSDSQKQLLTLIRDFTAEKSQGERRIAKRKKRIEELRSELDASNRELEEAKLDKETAEQELNGHQVELSMCEASNQALEARIALTNNEISKLASELAALKSEESSLRDGFIDKMLHLNAKIRKFQELFPSAFNAETCSIATLNGAGSSTVYEQDAQKARVTQENKLAEILLHTNQEEQQYKAEKAIHDQVQQELINLEKKVLLLESVMKESKELQELRRLTSGLEEKYAALGDELQKRFLCPRCHQDNSEELSEILQISDGS</sequence>
<dbReference type="AlphaFoldDB" id="A0A8M8VEI4"/>
<dbReference type="Proteomes" id="UP000504604">
    <property type="component" value="Linkage group LG15"/>
</dbReference>
<name>A0A8M8VEI4_SESIN</name>